<evidence type="ECO:0000256" key="5">
    <source>
        <dbReference type="ARBA" id="ARBA00023242"/>
    </source>
</evidence>
<dbReference type="EnsemblPlants" id="LPERR06G00620.1">
    <property type="protein sequence ID" value="LPERR06G00620.1"/>
    <property type="gene ID" value="LPERR06G00620"/>
</dbReference>
<evidence type="ECO:0000313" key="7">
    <source>
        <dbReference type="EnsemblPlants" id="LPERR06G00620.1"/>
    </source>
</evidence>
<dbReference type="STRING" id="77586.A0A0D9WKZ3"/>
<dbReference type="HOGENOM" id="CLU_651126_0_0_1"/>
<dbReference type="SUPFAM" id="SSF53167">
    <property type="entry name" value="Purine and uridine phosphorylases"/>
    <property type="match status" value="1"/>
</dbReference>
<dbReference type="Gramene" id="LPERR06G00620.1">
    <property type="protein sequence ID" value="LPERR06G00620.1"/>
    <property type="gene ID" value="LPERR06G00620"/>
</dbReference>
<dbReference type="InterPro" id="IPR044580">
    <property type="entry name" value="MTAN"/>
</dbReference>
<keyword evidence="3" id="KW-0238">DNA-binding</keyword>
<dbReference type="PROSITE" id="PS50863">
    <property type="entry name" value="B3"/>
    <property type="match status" value="1"/>
</dbReference>
<dbReference type="Pfam" id="PF02362">
    <property type="entry name" value="B3"/>
    <property type="match status" value="1"/>
</dbReference>
<reference evidence="7 8" key="1">
    <citation type="submission" date="2012-08" db="EMBL/GenBank/DDBJ databases">
        <title>Oryza genome evolution.</title>
        <authorList>
            <person name="Wing R.A."/>
        </authorList>
    </citation>
    <scope>NUCLEOTIDE SEQUENCE</scope>
</reference>
<dbReference type="InterPro" id="IPR000845">
    <property type="entry name" value="Nucleoside_phosphorylase_d"/>
</dbReference>
<dbReference type="InterPro" id="IPR003340">
    <property type="entry name" value="B3_DNA-bd"/>
</dbReference>
<reference evidence="8" key="2">
    <citation type="submission" date="2013-12" db="EMBL/GenBank/DDBJ databases">
        <authorList>
            <person name="Yu Y."/>
            <person name="Lee S."/>
            <person name="de Baynast K."/>
            <person name="Wissotski M."/>
            <person name="Liu L."/>
            <person name="Talag J."/>
            <person name="Goicoechea J."/>
            <person name="Angelova A."/>
            <person name="Jetty R."/>
            <person name="Kudrna D."/>
            <person name="Golser W."/>
            <person name="Rivera L."/>
            <person name="Zhang J."/>
            <person name="Wing R."/>
        </authorList>
    </citation>
    <scope>NUCLEOTIDE SEQUENCE</scope>
</reference>
<sequence length="431" mass="46469">MAPPSDDSPPLPAGAISNLLIVIAMQTEALPLVNKFHLVEAPSNESIFPKGAPWIRYHGNYKGLHIDLVWPGKDPVLGVDCVGTVSAALVTYASIQSLKPDLIINAGTAGGFKAKGAGIGDVFLASDVAFHDRRIPIPVFDMYGIGTRKTFATPNILKELNLKVGKLSTGDSLDMSPHDESAIQNNDATVKDMEGAAVAYVADMFSTPAIFVKAVTDIVDGEKPTAEEFLQNLVAVTAALDKSVTEVMKDDVLELMDSPSKQMMQADASYTNLTGIIKPKVESCDDDDELLPAPPASGSEDWEVTTPIGTGNPFFTTVISRSHLRNKYQMWVPHRFQRRLPEARTGVVLHCGGKSWPASYCGDLKVKKIDVAGWSNFAVDNRLRVGDACVFELIAAADTHLELKVQILRGDLPEEVTSKGATSDEPILIDD</sequence>
<dbReference type="Gene3D" id="2.40.330.10">
    <property type="entry name" value="DNA-binding pseudobarrel domain"/>
    <property type="match status" value="1"/>
</dbReference>
<dbReference type="PANTHER" id="PTHR46994">
    <property type="entry name" value="5'-METHYLTHIOADENOSINE/S-ADENOSYLHOMOCYSTEINE NUCLEOSIDASE 1"/>
    <property type="match status" value="1"/>
</dbReference>
<protein>
    <recommendedName>
        <fullName evidence="6">TF-B3 domain-containing protein</fullName>
    </recommendedName>
</protein>
<dbReference type="CDD" id="cd10017">
    <property type="entry name" value="B3_DNA"/>
    <property type="match status" value="1"/>
</dbReference>
<dbReference type="GO" id="GO:0005634">
    <property type="term" value="C:nucleus"/>
    <property type="evidence" value="ECO:0007669"/>
    <property type="project" value="UniProtKB-SubCell"/>
</dbReference>
<keyword evidence="8" id="KW-1185">Reference proteome</keyword>
<dbReference type="GO" id="GO:0003677">
    <property type="term" value="F:DNA binding"/>
    <property type="evidence" value="ECO:0007669"/>
    <property type="project" value="UniProtKB-KW"/>
</dbReference>
<dbReference type="AlphaFoldDB" id="A0A0D9WKZ3"/>
<name>A0A0D9WKZ3_9ORYZ</name>
<evidence type="ECO:0000256" key="4">
    <source>
        <dbReference type="ARBA" id="ARBA00023163"/>
    </source>
</evidence>
<dbReference type="GO" id="GO:0009116">
    <property type="term" value="P:nucleoside metabolic process"/>
    <property type="evidence" value="ECO:0007669"/>
    <property type="project" value="InterPro"/>
</dbReference>
<dbReference type="PANTHER" id="PTHR46994:SF1">
    <property type="entry name" value="5'-METHYLTHIOADENOSINE NUCLEOSIDASE"/>
    <property type="match status" value="1"/>
</dbReference>
<feature type="domain" description="TF-B3" evidence="6">
    <location>
        <begin position="315"/>
        <end position="411"/>
    </location>
</feature>
<dbReference type="Gene3D" id="3.40.50.1580">
    <property type="entry name" value="Nucleoside phosphorylase domain"/>
    <property type="match status" value="1"/>
</dbReference>
<keyword evidence="5" id="KW-0539">Nucleus</keyword>
<comment type="subcellular location">
    <subcellularLocation>
        <location evidence="1">Nucleus</location>
    </subcellularLocation>
</comment>
<evidence type="ECO:0000256" key="2">
    <source>
        <dbReference type="ARBA" id="ARBA00023015"/>
    </source>
</evidence>
<dbReference type="SMART" id="SM01019">
    <property type="entry name" value="B3"/>
    <property type="match status" value="1"/>
</dbReference>
<dbReference type="Pfam" id="PF01048">
    <property type="entry name" value="PNP_UDP_1"/>
    <property type="match status" value="1"/>
</dbReference>
<reference evidence="7" key="3">
    <citation type="submission" date="2015-04" db="UniProtKB">
        <authorList>
            <consortium name="EnsemblPlants"/>
        </authorList>
    </citation>
    <scope>IDENTIFICATION</scope>
</reference>
<dbReference type="CDD" id="cd09008">
    <property type="entry name" value="MTAN"/>
    <property type="match status" value="1"/>
</dbReference>
<keyword evidence="4" id="KW-0804">Transcription</keyword>
<evidence type="ECO:0000313" key="8">
    <source>
        <dbReference type="Proteomes" id="UP000032180"/>
    </source>
</evidence>
<organism evidence="7 8">
    <name type="scientific">Leersia perrieri</name>
    <dbReference type="NCBI Taxonomy" id="77586"/>
    <lineage>
        <taxon>Eukaryota</taxon>
        <taxon>Viridiplantae</taxon>
        <taxon>Streptophyta</taxon>
        <taxon>Embryophyta</taxon>
        <taxon>Tracheophyta</taxon>
        <taxon>Spermatophyta</taxon>
        <taxon>Magnoliopsida</taxon>
        <taxon>Liliopsida</taxon>
        <taxon>Poales</taxon>
        <taxon>Poaceae</taxon>
        <taxon>BOP clade</taxon>
        <taxon>Oryzoideae</taxon>
        <taxon>Oryzeae</taxon>
        <taxon>Oryzinae</taxon>
        <taxon>Leersia</taxon>
    </lineage>
</organism>
<proteinExistence type="predicted"/>
<dbReference type="GO" id="GO:0019509">
    <property type="term" value="P:L-methionine salvage from methylthioadenosine"/>
    <property type="evidence" value="ECO:0007669"/>
    <property type="project" value="InterPro"/>
</dbReference>
<dbReference type="InterPro" id="IPR015300">
    <property type="entry name" value="DNA-bd_pseudobarrel_sf"/>
</dbReference>
<dbReference type="eggNOG" id="ENOG502QTZK">
    <property type="taxonomic scope" value="Eukaryota"/>
</dbReference>
<keyword evidence="2" id="KW-0805">Transcription regulation</keyword>
<dbReference type="Proteomes" id="UP000032180">
    <property type="component" value="Chromosome 6"/>
</dbReference>
<evidence type="ECO:0000256" key="1">
    <source>
        <dbReference type="ARBA" id="ARBA00004123"/>
    </source>
</evidence>
<evidence type="ECO:0000256" key="3">
    <source>
        <dbReference type="ARBA" id="ARBA00023125"/>
    </source>
</evidence>
<dbReference type="InterPro" id="IPR035994">
    <property type="entry name" value="Nucleoside_phosphorylase_sf"/>
</dbReference>
<dbReference type="SUPFAM" id="SSF101936">
    <property type="entry name" value="DNA-binding pseudobarrel domain"/>
    <property type="match status" value="1"/>
</dbReference>
<dbReference type="GO" id="GO:0008930">
    <property type="term" value="F:methylthioadenosine nucleosidase activity"/>
    <property type="evidence" value="ECO:0007669"/>
    <property type="project" value="InterPro"/>
</dbReference>
<evidence type="ECO:0000259" key="6">
    <source>
        <dbReference type="PROSITE" id="PS50863"/>
    </source>
</evidence>
<accession>A0A0D9WKZ3</accession>